<dbReference type="InterPro" id="IPR018957">
    <property type="entry name" value="Znf_C3HC4_RING-type"/>
</dbReference>
<dbReference type="GO" id="GO:0008270">
    <property type="term" value="F:zinc ion binding"/>
    <property type="evidence" value="ECO:0007669"/>
    <property type="project" value="UniProtKB-KW"/>
</dbReference>
<evidence type="ECO:0000256" key="4">
    <source>
        <dbReference type="PROSITE-ProRule" id="PRU00175"/>
    </source>
</evidence>
<dbReference type="AlphaFoldDB" id="A0A507D4C2"/>
<reference evidence="6 7" key="1">
    <citation type="journal article" date="2019" name="Sci. Rep.">
        <title>Comparative genomics of chytrid fungi reveal insights into the obligate biotrophic and pathogenic lifestyle of Synchytrium endobioticum.</title>
        <authorList>
            <person name="van de Vossenberg B.T.L.H."/>
            <person name="Warris S."/>
            <person name="Nguyen H.D.T."/>
            <person name="van Gent-Pelzer M.P.E."/>
            <person name="Joly D.L."/>
            <person name="van de Geest H.C."/>
            <person name="Bonants P.J.M."/>
            <person name="Smith D.S."/>
            <person name="Levesque C.A."/>
            <person name="van der Lee T.A.J."/>
        </authorList>
    </citation>
    <scope>NUCLEOTIDE SEQUENCE [LARGE SCALE GENOMIC DNA]</scope>
    <source>
        <strain evidence="6 7">LEV6574</strain>
    </source>
</reference>
<dbReference type="SMART" id="SM00184">
    <property type="entry name" value="RING"/>
    <property type="match status" value="1"/>
</dbReference>
<accession>A0A507D4C2</accession>
<dbReference type="InterPro" id="IPR017907">
    <property type="entry name" value="Znf_RING_CS"/>
</dbReference>
<evidence type="ECO:0000256" key="1">
    <source>
        <dbReference type="ARBA" id="ARBA00022723"/>
    </source>
</evidence>
<sequence>MQNMTKWFIKGHSRISTTDSRTSIIRGTHLESLADRASNPSLYGRELDLSVLMFKRGLDLEIARVHNVIQNTIAQLEDQLQSSVFHALAKLTQPFHQNSTSLYTHRAFLLKYMDDRTDILSTSTPHLSLDAYLASLQNDAHSLPTSQSLDHLVQYEEAIISFIKYVSSATSQLDYSLKQYNKLLSNKDLSSIIADHAQISSNLSYISTSQHADPYDTISLAVSLVDLSTLASDCITENMNAISELLMVLCPERDDYLCVICLDLKYRPVLIGTCKHQYCLPCLQEYQRHQSTCFYLDSPVCACPLCRSSYLIGASRSDLIMDPAMSNMLKAYFPTESKGRAREERLRDAHVYWRKLKIRGRRRFLRIFCRNRYYYY</sequence>
<proteinExistence type="predicted"/>
<evidence type="ECO:0000313" key="6">
    <source>
        <dbReference type="EMBL" id="TPX46181.1"/>
    </source>
</evidence>
<evidence type="ECO:0000256" key="2">
    <source>
        <dbReference type="ARBA" id="ARBA00022771"/>
    </source>
</evidence>
<keyword evidence="3" id="KW-0862">Zinc</keyword>
<dbReference type="Proteomes" id="UP000320475">
    <property type="component" value="Unassembled WGS sequence"/>
</dbReference>
<dbReference type="PROSITE" id="PS00518">
    <property type="entry name" value="ZF_RING_1"/>
    <property type="match status" value="1"/>
</dbReference>
<protein>
    <recommendedName>
        <fullName evidence="5">RING-type domain-containing protein</fullName>
    </recommendedName>
</protein>
<dbReference type="Pfam" id="PF00097">
    <property type="entry name" value="zf-C3HC4"/>
    <property type="match status" value="1"/>
</dbReference>
<organism evidence="6 7">
    <name type="scientific">Synchytrium endobioticum</name>
    <dbReference type="NCBI Taxonomy" id="286115"/>
    <lineage>
        <taxon>Eukaryota</taxon>
        <taxon>Fungi</taxon>
        <taxon>Fungi incertae sedis</taxon>
        <taxon>Chytridiomycota</taxon>
        <taxon>Chytridiomycota incertae sedis</taxon>
        <taxon>Chytridiomycetes</taxon>
        <taxon>Synchytriales</taxon>
        <taxon>Synchytriaceae</taxon>
        <taxon>Synchytrium</taxon>
    </lineage>
</organism>
<dbReference type="SUPFAM" id="SSF57850">
    <property type="entry name" value="RING/U-box"/>
    <property type="match status" value="1"/>
</dbReference>
<feature type="domain" description="RING-type" evidence="5">
    <location>
        <begin position="258"/>
        <end position="307"/>
    </location>
</feature>
<evidence type="ECO:0000313" key="7">
    <source>
        <dbReference type="Proteomes" id="UP000320475"/>
    </source>
</evidence>
<keyword evidence="1" id="KW-0479">Metal-binding</keyword>
<name>A0A507D4C2_9FUNG</name>
<dbReference type="OrthoDB" id="5588846at2759"/>
<keyword evidence="2 4" id="KW-0863">Zinc-finger</keyword>
<comment type="caution">
    <text evidence="6">The sequence shown here is derived from an EMBL/GenBank/DDBJ whole genome shotgun (WGS) entry which is preliminary data.</text>
</comment>
<evidence type="ECO:0000259" key="5">
    <source>
        <dbReference type="PROSITE" id="PS50089"/>
    </source>
</evidence>
<evidence type="ECO:0000256" key="3">
    <source>
        <dbReference type="ARBA" id="ARBA00022833"/>
    </source>
</evidence>
<dbReference type="PROSITE" id="PS50089">
    <property type="entry name" value="ZF_RING_2"/>
    <property type="match status" value="1"/>
</dbReference>
<dbReference type="EMBL" id="QEAM01000111">
    <property type="protein sequence ID" value="TPX46181.1"/>
    <property type="molecule type" value="Genomic_DNA"/>
</dbReference>
<dbReference type="InterPro" id="IPR001841">
    <property type="entry name" value="Znf_RING"/>
</dbReference>
<dbReference type="Gene3D" id="3.30.40.10">
    <property type="entry name" value="Zinc/RING finger domain, C3HC4 (zinc finger)"/>
    <property type="match status" value="1"/>
</dbReference>
<dbReference type="InterPro" id="IPR013083">
    <property type="entry name" value="Znf_RING/FYVE/PHD"/>
</dbReference>
<gene>
    <name evidence="6" type="ORF">SeLEV6574_g03354</name>
</gene>
<dbReference type="VEuPathDB" id="FungiDB:SeMB42_g04768"/>